<dbReference type="AlphaFoldDB" id="A0A6A5SJN3"/>
<sequence length="178" mass="20187">MSYESTLCLNCGSSLRDRFAQFNHLLDGKCPFGCKHCQSNSHPGQLCRQLWLSMSFQKERGLDRMIQNCLQARPSPPEGDALIEQEYNCVRDIMNAASGRVFVASLVAALPTARREKRESDADEELSLEVQLRQTLAANTAKDELIASLQEQLARRPFPQTSEPYRKLENRKLENSPE</sequence>
<name>A0A6A5SJN3_9PLEO</name>
<evidence type="ECO:0000313" key="3">
    <source>
        <dbReference type="Proteomes" id="UP000800038"/>
    </source>
</evidence>
<dbReference type="Proteomes" id="UP000800038">
    <property type="component" value="Unassembled WGS sequence"/>
</dbReference>
<organism evidence="2 3">
    <name type="scientific">Clathrospora elynae</name>
    <dbReference type="NCBI Taxonomy" id="706981"/>
    <lineage>
        <taxon>Eukaryota</taxon>
        <taxon>Fungi</taxon>
        <taxon>Dikarya</taxon>
        <taxon>Ascomycota</taxon>
        <taxon>Pezizomycotina</taxon>
        <taxon>Dothideomycetes</taxon>
        <taxon>Pleosporomycetidae</taxon>
        <taxon>Pleosporales</taxon>
        <taxon>Diademaceae</taxon>
        <taxon>Clathrospora</taxon>
    </lineage>
</organism>
<keyword evidence="3" id="KW-1185">Reference proteome</keyword>
<accession>A0A6A5SJN3</accession>
<dbReference type="EMBL" id="ML976064">
    <property type="protein sequence ID" value="KAF1940343.1"/>
    <property type="molecule type" value="Genomic_DNA"/>
</dbReference>
<evidence type="ECO:0000256" key="1">
    <source>
        <dbReference type="SAM" id="MobiDB-lite"/>
    </source>
</evidence>
<evidence type="ECO:0000313" key="2">
    <source>
        <dbReference type="EMBL" id="KAF1940343.1"/>
    </source>
</evidence>
<feature type="compositionally biased region" description="Basic and acidic residues" evidence="1">
    <location>
        <begin position="164"/>
        <end position="178"/>
    </location>
</feature>
<feature type="region of interest" description="Disordered" evidence="1">
    <location>
        <begin position="154"/>
        <end position="178"/>
    </location>
</feature>
<reference evidence="2" key="1">
    <citation type="journal article" date="2020" name="Stud. Mycol.">
        <title>101 Dothideomycetes genomes: a test case for predicting lifestyles and emergence of pathogens.</title>
        <authorList>
            <person name="Haridas S."/>
            <person name="Albert R."/>
            <person name="Binder M."/>
            <person name="Bloem J."/>
            <person name="Labutti K."/>
            <person name="Salamov A."/>
            <person name="Andreopoulos B."/>
            <person name="Baker S."/>
            <person name="Barry K."/>
            <person name="Bills G."/>
            <person name="Bluhm B."/>
            <person name="Cannon C."/>
            <person name="Castanera R."/>
            <person name="Culley D."/>
            <person name="Daum C."/>
            <person name="Ezra D."/>
            <person name="Gonzalez J."/>
            <person name="Henrissat B."/>
            <person name="Kuo A."/>
            <person name="Liang C."/>
            <person name="Lipzen A."/>
            <person name="Lutzoni F."/>
            <person name="Magnuson J."/>
            <person name="Mondo S."/>
            <person name="Nolan M."/>
            <person name="Ohm R."/>
            <person name="Pangilinan J."/>
            <person name="Park H.-J."/>
            <person name="Ramirez L."/>
            <person name="Alfaro M."/>
            <person name="Sun H."/>
            <person name="Tritt A."/>
            <person name="Yoshinaga Y."/>
            <person name="Zwiers L.-H."/>
            <person name="Turgeon B."/>
            <person name="Goodwin S."/>
            <person name="Spatafora J."/>
            <person name="Crous P."/>
            <person name="Grigoriev I."/>
        </authorList>
    </citation>
    <scope>NUCLEOTIDE SEQUENCE</scope>
    <source>
        <strain evidence="2">CBS 161.51</strain>
    </source>
</reference>
<protein>
    <submittedName>
        <fullName evidence="2">Uncharacterized protein</fullName>
    </submittedName>
</protein>
<proteinExistence type="predicted"/>
<gene>
    <name evidence="2" type="ORF">EJ02DRAFT_230346</name>
</gene>